<organism evidence="3 4">
    <name type="scientific">Porites lobata</name>
    <dbReference type="NCBI Taxonomy" id="104759"/>
    <lineage>
        <taxon>Eukaryota</taxon>
        <taxon>Metazoa</taxon>
        <taxon>Cnidaria</taxon>
        <taxon>Anthozoa</taxon>
        <taxon>Hexacorallia</taxon>
        <taxon>Scleractinia</taxon>
        <taxon>Fungiina</taxon>
        <taxon>Poritidae</taxon>
        <taxon>Porites</taxon>
    </lineage>
</organism>
<gene>
    <name evidence="3" type="ORF">PLOB_00050206</name>
</gene>
<evidence type="ECO:0000313" key="4">
    <source>
        <dbReference type="Proteomes" id="UP001159405"/>
    </source>
</evidence>
<dbReference type="Pfam" id="PF03372">
    <property type="entry name" value="Exo_endo_phos"/>
    <property type="match status" value="1"/>
</dbReference>
<reference evidence="3 4" key="1">
    <citation type="submission" date="2022-05" db="EMBL/GenBank/DDBJ databases">
        <authorList>
            <consortium name="Genoscope - CEA"/>
            <person name="William W."/>
        </authorList>
    </citation>
    <scope>NUCLEOTIDE SEQUENCE [LARGE SCALE GENOMIC DNA]</scope>
</reference>
<name>A0ABN8Q0Q8_9CNID</name>
<feature type="domain" description="Endonuclease/exonuclease/phosphatase" evidence="2">
    <location>
        <begin position="124"/>
        <end position="342"/>
    </location>
</feature>
<dbReference type="Proteomes" id="UP001159405">
    <property type="component" value="Unassembled WGS sequence"/>
</dbReference>
<accession>A0ABN8Q0Q8</accession>
<dbReference type="InterPro" id="IPR036691">
    <property type="entry name" value="Endo/exonu/phosph_ase_sf"/>
</dbReference>
<feature type="region of interest" description="Disordered" evidence="1">
    <location>
        <begin position="373"/>
        <end position="422"/>
    </location>
</feature>
<proteinExistence type="predicted"/>
<evidence type="ECO:0000256" key="1">
    <source>
        <dbReference type="SAM" id="MobiDB-lite"/>
    </source>
</evidence>
<dbReference type="InterPro" id="IPR005135">
    <property type="entry name" value="Endo/exonuclease/phosphatase"/>
</dbReference>
<dbReference type="Gene3D" id="3.60.10.10">
    <property type="entry name" value="Endonuclease/exonuclease/phosphatase"/>
    <property type="match status" value="2"/>
</dbReference>
<dbReference type="PANTHER" id="PTHR12121">
    <property type="entry name" value="CARBON CATABOLITE REPRESSOR PROTEIN 4"/>
    <property type="match status" value="1"/>
</dbReference>
<dbReference type="SUPFAM" id="SSF56219">
    <property type="entry name" value="DNase I-like"/>
    <property type="match status" value="1"/>
</dbReference>
<comment type="caution">
    <text evidence="3">The sequence shown here is derived from an EMBL/GenBank/DDBJ whole genome shotgun (WGS) entry which is preliminary data.</text>
</comment>
<evidence type="ECO:0000313" key="3">
    <source>
        <dbReference type="EMBL" id="CAH3154848.1"/>
    </source>
</evidence>
<keyword evidence="4" id="KW-1185">Reference proteome</keyword>
<dbReference type="PANTHER" id="PTHR12121:SF34">
    <property type="entry name" value="PROTEIN ANGEL"/>
    <property type="match status" value="1"/>
</dbReference>
<evidence type="ECO:0000259" key="2">
    <source>
        <dbReference type="Pfam" id="PF03372"/>
    </source>
</evidence>
<dbReference type="InterPro" id="IPR050410">
    <property type="entry name" value="CCR4/nocturin_mRNA_transcr"/>
</dbReference>
<sequence>MAWNSQHLGLGNQRSAQYFNSIPRNMPPGQHHMPDNASLGQYHNSEQLVAGYSWHETHHQRQQCEREQPSPGYFQQENLDNQINPAEQPALFSSPLELGRRWYRLHRTCYRQQRSQNFGFTVVSYNVLADGLLNAHSDLYAGTEQWLQQWEYRRRNLLKEILNYKADIVCLQEVEECHYQDWFEPKLREKGYSGVYKKRTGDKTDGCATFFKASRFTLVKTKLVSFRKPEVKLMDRDNVAVVLLLEPRTAVRSSHQAANSVCVSNTHLLFNKKRGDIKLSQLACLLAEIAEIAAISTSDQGDIRHHPIICCGDFNSVPFSPIYEFVVRGLLDYKGMHRDNFSGQNHFRNSFPPRQALSSNLIPWELGITTSGVKRNDSQKANPAASYEPSNSANSTEDKIKGGNSDCGSTGQEAVGNSAGIKKTQEENLSLTSSQCSKGENSDIYLACSSTSLPNKDSQSLVCLEVGETWPEGELTAPPPTENKTEQDLYNACTTQQHPFNFFSVYRHYFKNRRPEVTTFHHRACTTVDYMFVSPGLQRSCRRCRSRHGPLQLTGKLDLLSEDAIWDLGGLPNKFLSSDHLSLVSSFLLHV</sequence>
<dbReference type="EMBL" id="CALNXK010000099">
    <property type="protein sequence ID" value="CAH3154848.1"/>
    <property type="molecule type" value="Genomic_DNA"/>
</dbReference>
<protein>
    <recommendedName>
        <fullName evidence="2">Endonuclease/exonuclease/phosphatase domain-containing protein</fullName>
    </recommendedName>
</protein>